<proteinExistence type="predicted"/>
<protein>
    <submittedName>
        <fullName evidence="1">Uncharacterized protein</fullName>
    </submittedName>
</protein>
<sequence>MKVITILLIIIGNLLSAQQIETKRIKVINIEREDNSYIIKGINNRDTIILISKMEKLERRCDYKKIKKNKEYLFELLPMPNFYENLTFRVGKRILWKSGDNPKAIPRYLNNTNGIYIKK</sequence>
<dbReference type="AlphaFoldDB" id="A0A3N0W049"/>
<evidence type="ECO:0000313" key="1">
    <source>
        <dbReference type="EMBL" id="ROH98150.1"/>
    </source>
</evidence>
<keyword evidence="4" id="KW-1185">Reference proteome</keyword>
<gene>
    <name evidence="2" type="ORF">BCF50_1585</name>
    <name evidence="1" type="ORF">EGI05_12500</name>
</gene>
<reference evidence="3" key="1">
    <citation type="submission" date="2018-11" db="EMBL/GenBank/DDBJ databases">
        <title>Proposal to divide the Flavobacteriaceae and reorganize its genera based on Amino Acid Identity values calculated from whole genome sequences.</title>
        <authorList>
            <person name="Nicholson A.C."/>
            <person name="Gulvik C.A."/>
            <person name="Whitney A.M."/>
            <person name="Humrighouse B.W."/>
            <person name="Bell M."/>
            <person name="Holmes B."/>
            <person name="Steigerwalt A."/>
            <person name="Villarma A."/>
            <person name="Sheth M."/>
            <person name="Batra D."/>
            <person name="Pryor J."/>
            <person name="Bernardet J.-F."/>
            <person name="Hugo C."/>
            <person name="Kampfer P."/>
            <person name="Newman J."/>
            <person name="Mcquiston J.R."/>
        </authorList>
    </citation>
    <scope>NUCLEOTIDE SEQUENCE [LARGE SCALE GENOMIC DNA]</scope>
    <source>
        <strain evidence="3">DSM 15235</strain>
    </source>
</reference>
<dbReference type="EMBL" id="SOQW01000002">
    <property type="protein sequence ID" value="TDX92645.1"/>
    <property type="molecule type" value="Genomic_DNA"/>
</dbReference>
<dbReference type="Proteomes" id="UP000269375">
    <property type="component" value="Unassembled WGS sequence"/>
</dbReference>
<name>A0A3N0W049_9FLAO</name>
<evidence type="ECO:0000313" key="3">
    <source>
        <dbReference type="Proteomes" id="UP000269375"/>
    </source>
</evidence>
<dbReference type="RefSeq" id="WP_123263345.1">
    <property type="nucleotide sequence ID" value="NZ_RJTX01000002.1"/>
</dbReference>
<organism evidence="1 3">
    <name type="scientific">Chryseobacterium daecheongense</name>
    <dbReference type="NCBI Taxonomy" id="192389"/>
    <lineage>
        <taxon>Bacteria</taxon>
        <taxon>Pseudomonadati</taxon>
        <taxon>Bacteroidota</taxon>
        <taxon>Flavobacteriia</taxon>
        <taxon>Flavobacteriales</taxon>
        <taxon>Weeksellaceae</taxon>
        <taxon>Chryseobacterium group</taxon>
        <taxon>Chryseobacterium</taxon>
    </lineage>
</organism>
<dbReference type="Proteomes" id="UP000295709">
    <property type="component" value="Unassembled WGS sequence"/>
</dbReference>
<accession>A0A3N0W049</accession>
<dbReference type="EMBL" id="RJTX01000002">
    <property type="protein sequence ID" value="ROH98150.1"/>
    <property type="molecule type" value="Genomic_DNA"/>
</dbReference>
<reference evidence="2 4" key="2">
    <citation type="submission" date="2019-03" db="EMBL/GenBank/DDBJ databases">
        <title>Genomic Encyclopedia of Archaeal and Bacterial Type Strains, Phase II (KMG-II): from individual species to whole genera.</title>
        <authorList>
            <person name="Goeker M."/>
        </authorList>
    </citation>
    <scope>NUCLEOTIDE SEQUENCE [LARGE SCALE GENOMIC DNA]</scope>
    <source>
        <strain evidence="2 4">DSM 15235</strain>
    </source>
</reference>
<evidence type="ECO:0000313" key="2">
    <source>
        <dbReference type="EMBL" id="TDX92645.1"/>
    </source>
</evidence>
<comment type="caution">
    <text evidence="1">The sequence shown here is derived from an EMBL/GenBank/DDBJ whole genome shotgun (WGS) entry which is preliminary data.</text>
</comment>
<evidence type="ECO:0000313" key="4">
    <source>
        <dbReference type="Proteomes" id="UP000295709"/>
    </source>
</evidence>